<name>A0A5Y4YQB9_CAMJU</name>
<dbReference type="EMBL" id="AAJBIA010000064">
    <property type="protein sequence ID" value="ECK2957969.1"/>
    <property type="molecule type" value="Genomic_DNA"/>
</dbReference>
<proteinExistence type="predicted"/>
<gene>
    <name evidence="2" type="ORF">FQZ36_08115</name>
</gene>
<dbReference type="AlphaFoldDB" id="A0A5Y4YQB9"/>
<sequence length="352" mass="41957">MTNENINPKVKILVGYHKPATLIKNEIFTPIHLGRDLATQASKDGEMSQEDFDWMCKNMIGDNTGENISYLNRYFCELTGIYWAWKNYDKLGNPDYIGFAHYRRLLNFCNISQQQRDDFKEKQISNSIEEINKFLDPNCVYSAIKEYKYIVLHPDPCNPYTHYKNTKNLFIEDYQKCIEFIKKEFLFLSNAVDLYNLGEESYFCNMFVIPKEVFFEYCSILFKIVFYLKDNIMLSGRSSEEARAISFLSEWIFGIYITYLKKKEIDFQRLSLVRILNLEYYQKIVPKFLDPVVLVFSIDNSFLYYFDVCIRSIIFNLNSERNYEIYILNCGLNQKTTKEILKLEQKNIYIKF</sequence>
<feature type="domain" description="DUF4422" evidence="1">
    <location>
        <begin position="11"/>
        <end position="258"/>
    </location>
</feature>
<protein>
    <submittedName>
        <fullName evidence="2">DUF4422 domain-containing protein</fullName>
    </submittedName>
</protein>
<organism evidence="2">
    <name type="scientific">Campylobacter jejuni</name>
    <dbReference type="NCBI Taxonomy" id="197"/>
    <lineage>
        <taxon>Bacteria</taxon>
        <taxon>Pseudomonadati</taxon>
        <taxon>Campylobacterota</taxon>
        <taxon>Epsilonproteobacteria</taxon>
        <taxon>Campylobacterales</taxon>
        <taxon>Campylobacteraceae</taxon>
        <taxon>Campylobacter</taxon>
    </lineage>
</organism>
<evidence type="ECO:0000313" key="2">
    <source>
        <dbReference type="EMBL" id="ECK2957969.1"/>
    </source>
</evidence>
<dbReference type="InterPro" id="IPR025536">
    <property type="entry name" value="DUF4422"/>
</dbReference>
<reference evidence="2" key="1">
    <citation type="submission" date="2019-07" db="EMBL/GenBank/DDBJ databases">
        <authorList>
            <consortium name="PulseNet: The National Subtyping Network for Foodborne Disease Surveillance"/>
            <person name="Tarr C.L."/>
            <person name="Trees E."/>
            <person name="Katz L.S."/>
            <person name="Carleton-Romer H.A."/>
            <person name="Stroika S."/>
            <person name="Kucerova Z."/>
            <person name="Roache K.F."/>
            <person name="Sabol A.L."/>
            <person name="Besser J."/>
            <person name="Gerner-Smidt P."/>
        </authorList>
    </citation>
    <scope>NUCLEOTIDE SEQUENCE</scope>
    <source>
        <strain evidence="2">PNUSAC010543</strain>
    </source>
</reference>
<dbReference type="Pfam" id="PF14393">
    <property type="entry name" value="DUF4422"/>
    <property type="match status" value="1"/>
</dbReference>
<evidence type="ECO:0000259" key="1">
    <source>
        <dbReference type="Pfam" id="PF14393"/>
    </source>
</evidence>
<feature type="non-terminal residue" evidence="2">
    <location>
        <position position="352"/>
    </location>
</feature>
<comment type="caution">
    <text evidence="2">The sequence shown here is derived from an EMBL/GenBank/DDBJ whole genome shotgun (WGS) entry which is preliminary data.</text>
</comment>
<accession>A0A5Y4YQB9</accession>